<evidence type="ECO:0000256" key="1">
    <source>
        <dbReference type="SAM" id="MobiDB-lite"/>
    </source>
</evidence>
<gene>
    <name evidence="3" type="ORF">KC19_VG088600</name>
</gene>
<dbReference type="Proteomes" id="UP000822688">
    <property type="component" value="Chromosome V"/>
</dbReference>
<evidence type="ECO:0000256" key="2">
    <source>
        <dbReference type="SAM" id="SignalP"/>
    </source>
</evidence>
<feature type="chain" id="PRO_5035864522" description="Secreted protein" evidence="2">
    <location>
        <begin position="17"/>
        <end position="107"/>
    </location>
</feature>
<proteinExistence type="predicted"/>
<reference evidence="3" key="1">
    <citation type="submission" date="2020-06" db="EMBL/GenBank/DDBJ databases">
        <title>WGS assembly of Ceratodon purpureus strain R40.</title>
        <authorList>
            <person name="Carey S.B."/>
            <person name="Jenkins J."/>
            <person name="Shu S."/>
            <person name="Lovell J.T."/>
            <person name="Sreedasyam A."/>
            <person name="Maumus F."/>
            <person name="Tiley G.P."/>
            <person name="Fernandez-Pozo N."/>
            <person name="Barry K."/>
            <person name="Chen C."/>
            <person name="Wang M."/>
            <person name="Lipzen A."/>
            <person name="Daum C."/>
            <person name="Saski C.A."/>
            <person name="Payton A.C."/>
            <person name="Mcbreen J.C."/>
            <person name="Conrad R.E."/>
            <person name="Kollar L.M."/>
            <person name="Olsson S."/>
            <person name="Huttunen S."/>
            <person name="Landis J.B."/>
            <person name="Wickett N.J."/>
            <person name="Johnson M.G."/>
            <person name="Rensing S.A."/>
            <person name="Grimwood J."/>
            <person name="Schmutz J."/>
            <person name="Mcdaniel S.F."/>
        </authorList>
    </citation>
    <scope>NUCLEOTIDE SEQUENCE</scope>
    <source>
        <strain evidence="3">R40</strain>
    </source>
</reference>
<dbReference type="AlphaFoldDB" id="A0A8T0HNI1"/>
<evidence type="ECO:0000313" key="3">
    <source>
        <dbReference type="EMBL" id="KAG0572361.1"/>
    </source>
</evidence>
<sequence>MHAIVCVFGRFARAVCLFSLCCTRLPPSPYDADEETDLALEGLALMDLEGSASTTAEVECPRREATSAKELADMLEKVTLAPVEEVPYGKGDAMTSDSEMEMYNRPC</sequence>
<protein>
    <recommendedName>
        <fullName evidence="5">Secreted protein</fullName>
    </recommendedName>
</protein>
<dbReference type="EMBL" id="CM026426">
    <property type="protein sequence ID" value="KAG0572361.1"/>
    <property type="molecule type" value="Genomic_DNA"/>
</dbReference>
<name>A0A8T0HNI1_CERPU</name>
<keyword evidence="4" id="KW-1185">Reference proteome</keyword>
<feature type="signal peptide" evidence="2">
    <location>
        <begin position="1"/>
        <end position="16"/>
    </location>
</feature>
<feature type="region of interest" description="Disordered" evidence="1">
    <location>
        <begin position="88"/>
        <end position="107"/>
    </location>
</feature>
<keyword evidence="2" id="KW-0732">Signal</keyword>
<comment type="caution">
    <text evidence="3">The sequence shown here is derived from an EMBL/GenBank/DDBJ whole genome shotgun (WGS) entry which is preliminary data.</text>
</comment>
<organism evidence="3 4">
    <name type="scientific">Ceratodon purpureus</name>
    <name type="common">Fire moss</name>
    <name type="synonym">Dicranum purpureum</name>
    <dbReference type="NCBI Taxonomy" id="3225"/>
    <lineage>
        <taxon>Eukaryota</taxon>
        <taxon>Viridiplantae</taxon>
        <taxon>Streptophyta</taxon>
        <taxon>Embryophyta</taxon>
        <taxon>Bryophyta</taxon>
        <taxon>Bryophytina</taxon>
        <taxon>Bryopsida</taxon>
        <taxon>Dicranidae</taxon>
        <taxon>Pseudoditrichales</taxon>
        <taxon>Ditrichaceae</taxon>
        <taxon>Ceratodon</taxon>
    </lineage>
</organism>
<evidence type="ECO:0008006" key="5">
    <source>
        <dbReference type="Google" id="ProtNLM"/>
    </source>
</evidence>
<evidence type="ECO:0000313" key="4">
    <source>
        <dbReference type="Proteomes" id="UP000822688"/>
    </source>
</evidence>
<accession>A0A8T0HNI1</accession>